<protein>
    <submittedName>
        <fullName evidence="2">Multiple organellar RNA editing factor 1, mitochondrial-like isoform X2</fullName>
    </submittedName>
</protein>
<dbReference type="AlphaFoldDB" id="A0AAQ3JWC7"/>
<feature type="region of interest" description="Disordered" evidence="1">
    <location>
        <begin position="64"/>
        <end position="83"/>
    </location>
</feature>
<keyword evidence="3" id="KW-1185">Reference proteome</keyword>
<evidence type="ECO:0000313" key="2">
    <source>
        <dbReference type="EMBL" id="WOK97377.1"/>
    </source>
</evidence>
<reference evidence="2 3" key="1">
    <citation type="submission" date="2023-10" db="EMBL/GenBank/DDBJ databases">
        <title>Chromosome-scale genome assembly provides insights into flower coloration mechanisms of Canna indica.</title>
        <authorList>
            <person name="Li C."/>
        </authorList>
    </citation>
    <scope>NUCLEOTIDE SEQUENCE [LARGE SCALE GENOMIC DNA]</scope>
    <source>
        <tissue evidence="2">Flower</tissue>
    </source>
</reference>
<evidence type="ECO:0000313" key="3">
    <source>
        <dbReference type="Proteomes" id="UP001327560"/>
    </source>
</evidence>
<proteinExistence type="predicted"/>
<evidence type="ECO:0000256" key="1">
    <source>
        <dbReference type="SAM" id="MobiDB-lite"/>
    </source>
</evidence>
<feature type="compositionally biased region" description="Basic and acidic residues" evidence="1">
    <location>
        <begin position="69"/>
        <end position="83"/>
    </location>
</feature>
<organism evidence="2 3">
    <name type="scientific">Canna indica</name>
    <name type="common">Indian-shot</name>
    <dbReference type="NCBI Taxonomy" id="4628"/>
    <lineage>
        <taxon>Eukaryota</taxon>
        <taxon>Viridiplantae</taxon>
        <taxon>Streptophyta</taxon>
        <taxon>Embryophyta</taxon>
        <taxon>Tracheophyta</taxon>
        <taxon>Spermatophyta</taxon>
        <taxon>Magnoliopsida</taxon>
        <taxon>Liliopsida</taxon>
        <taxon>Zingiberales</taxon>
        <taxon>Cannaceae</taxon>
        <taxon>Canna</taxon>
    </lineage>
</organism>
<sequence>MVLHLRFRRAATLSSSFLKGRSFSPAVASASSPLLPLSYLSAAADASSYPLRPYSLSEALSFRSSAPLSDRRSDGGEEKKFGPDDILFEGCDFNHWLITIGLPQGPCAHA</sequence>
<accession>A0AAQ3JWC7</accession>
<dbReference type="EMBL" id="CP136891">
    <property type="protein sequence ID" value="WOK97377.1"/>
    <property type="molecule type" value="Genomic_DNA"/>
</dbReference>
<name>A0AAQ3JWC7_9LILI</name>
<gene>
    <name evidence="2" type="ORF">Cni_G06085</name>
</gene>
<dbReference type="Proteomes" id="UP001327560">
    <property type="component" value="Chromosome 2"/>
</dbReference>